<dbReference type="Gene3D" id="3.40.190.10">
    <property type="entry name" value="Periplasmic binding protein-like II"/>
    <property type="match status" value="2"/>
</dbReference>
<dbReference type="SMART" id="SM00062">
    <property type="entry name" value="PBPb"/>
    <property type="match status" value="1"/>
</dbReference>
<accession>A0ABW6UA96</accession>
<dbReference type="Pfam" id="PF00497">
    <property type="entry name" value="SBP_bac_3"/>
    <property type="match status" value="1"/>
</dbReference>
<dbReference type="Proteomes" id="UP001602058">
    <property type="component" value="Unassembled WGS sequence"/>
</dbReference>
<protein>
    <submittedName>
        <fullName evidence="4">ABC transporter substrate-binding protein</fullName>
    </submittedName>
</protein>
<evidence type="ECO:0000313" key="5">
    <source>
        <dbReference type="Proteomes" id="UP001602058"/>
    </source>
</evidence>
<organism evidence="4 5">
    <name type="scientific">Streptomyces bluensis</name>
    <dbReference type="NCBI Taxonomy" id="33897"/>
    <lineage>
        <taxon>Bacteria</taxon>
        <taxon>Bacillati</taxon>
        <taxon>Actinomycetota</taxon>
        <taxon>Actinomycetes</taxon>
        <taxon>Kitasatosporales</taxon>
        <taxon>Streptomycetaceae</taxon>
        <taxon>Streptomyces</taxon>
    </lineage>
</organism>
<reference evidence="4 5" key="1">
    <citation type="submission" date="2024-10" db="EMBL/GenBank/DDBJ databases">
        <title>The Natural Products Discovery Center: Release of the First 8490 Sequenced Strains for Exploring Actinobacteria Biosynthetic Diversity.</title>
        <authorList>
            <person name="Kalkreuter E."/>
            <person name="Kautsar S.A."/>
            <person name="Yang D."/>
            <person name="Bader C.D."/>
            <person name="Teijaro C.N."/>
            <person name="Fluegel L."/>
            <person name="Davis C.M."/>
            <person name="Simpson J.R."/>
            <person name="Lauterbach L."/>
            <person name="Steele A.D."/>
            <person name="Gui C."/>
            <person name="Meng S."/>
            <person name="Li G."/>
            <person name="Viehrig K."/>
            <person name="Ye F."/>
            <person name="Su P."/>
            <person name="Kiefer A.F."/>
            <person name="Nichols A."/>
            <person name="Cepeda A.J."/>
            <person name="Yan W."/>
            <person name="Fan B."/>
            <person name="Jiang Y."/>
            <person name="Adhikari A."/>
            <person name="Zheng C.-J."/>
            <person name="Schuster L."/>
            <person name="Cowan T.M."/>
            <person name="Smanski M.J."/>
            <person name="Chevrette M.G."/>
            <person name="De Carvalho L.P.S."/>
            <person name="Shen B."/>
        </authorList>
    </citation>
    <scope>NUCLEOTIDE SEQUENCE [LARGE SCALE GENOMIC DNA]</scope>
    <source>
        <strain evidence="4 5">NPDC001390</strain>
    </source>
</reference>
<evidence type="ECO:0000259" key="3">
    <source>
        <dbReference type="SMART" id="SM00062"/>
    </source>
</evidence>
<feature type="chain" id="PRO_5046598517" evidence="2">
    <location>
        <begin position="24"/>
        <end position="314"/>
    </location>
</feature>
<dbReference type="PANTHER" id="PTHR35936:SF17">
    <property type="entry name" value="ARGININE-BINDING EXTRACELLULAR PROTEIN ARTP"/>
    <property type="match status" value="1"/>
</dbReference>
<feature type="signal peptide" evidence="2">
    <location>
        <begin position="1"/>
        <end position="23"/>
    </location>
</feature>
<dbReference type="SUPFAM" id="SSF53850">
    <property type="entry name" value="Periplasmic binding protein-like II"/>
    <property type="match status" value="1"/>
</dbReference>
<dbReference type="InterPro" id="IPR001638">
    <property type="entry name" value="Solute-binding_3/MltF_N"/>
</dbReference>
<feature type="domain" description="Solute-binding protein family 3/N-terminal" evidence="3">
    <location>
        <begin position="68"/>
        <end position="301"/>
    </location>
</feature>
<dbReference type="CDD" id="cd01004">
    <property type="entry name" value="PBP2_MidA_like"/>
    <property type="match status" value="1"/>
</dbReference>
<gene>
    <name evidence="4" type="ORF">ACFY1D_02630</name>
</gene>
<dbReference type="PROSITE" id="PS51257">
    <property type="entry name" value="PROKAR_LIPOPROTEIN"/>
    <property type="match status" value="1"/>
</dbReference>
<dbReference type="EMBL" id="JBIAWJ010000001">
    <property type="protein sequence ID" value="MFF4520361.1"/>
    <property type="molecule type" value="Genomic_DNA"/>
</dbReference>
<evidence type="ECO:0000256" key="2">
    <source>
        <dbReference type="SAM" id="SignalP"/>
    </source>
</evidence>
<keyword evidence="1 2" id="KW-0732">Signal</keyword>
<dbReference type="RefSeq" id="WP_351075932.1">
    <property type="nucleotide sequence ID" value="NZ_JBEOZG010000001.1"/>
</dbReference>
<sequence>MRNMFTRRIALTVGALSCTALLAACGGNPPQAETGGKDSSAATGSGAKVTMDKALHDQLPAKVLKAGKLISVNNGSFPPYEIAGSDGHTLTGASADLSTALGQLLGVTIEHVTADGLPSELTGIKAGRYDFAVGPIGDFKERQGANDFVDWVREFVVFAVPKDNPKKITSLDTACGRKIAVMAGGSAEGVIKTQSQTCVKDGKPAVQVQSYKDQPSSILAVKSGRADAFFSSQAPLTYFVQQSKGELELSGTGQSNGFDTLYQGAVVPKNGELRDVLLKAFQKLMDDGTYGQIMKKWGLEDNELKQAGINLAKS</sequence>
<comment type="caution">
    <text evidence="4">The sequence shown here is derived from an EMBL/GenBank/DDBJ whole genome shotgun (WGS) entry which is preliminary data.</text>
</comment>
<proteinExistence type="predicted"/>
<dbReference type="PANTHER" id="PTHR35936">
    <property type="entry name" value="MEMBRANE-BOUND LYTIC MUREIN TRANSGLYCOSYLASE F"/>
    <property type="match status" value="1"/>
</dbReference>
<evidence type="ECO:0000256" key="1">
    <source>
        <dbReference type="ARBA" id="ARBA00022729"/>
    </source>
</evidence>
<keyword evidence="5" id="KW-1185">Reference proteome</keyword>
<evidence type="ECO:0000313" key="4">
    <source>
        <dbReference type="EMBL" id="MFF4520361.1"/>
    </source>
</evidence>
<name>A0ABW6UA96_9ACTN</name>